<dbReference type="AlphaFoldDB" id="A0A6M0K5N1"/>
<keyword evidence="1" id="KW-0067">ATP-binding</keyword>
<dbReference type="EMBL" id="JAAIJQ010000066">
    <property type="protein sequence ID" value="NEV63907.1"/>
    <property type="molecule type" value="Genomic_DNA"/>
</dbReference>
<reference evidence="1 2" key="1">
    <citation type="submission" date="2020-02" db="EMBL/GenBank/DDBJ databases">
        <title>Genome sequences of Thiorhodococcus mannitoliphagus and Thiorhodococcus minor, purple sulfur photosynthetic bacteria in the gammaproteobacterial family, Chromatiaceae.</title>
        <authorList>
            <person name="Aviles F.A."/>
            <person name="Meyer T.E."/>
            <person name="Kyndt J.A."/>
        </authorList>
    </citation>
    <scope>NUCLEOTIDE SEQUENCE [LARGE SCALE GENOMIC DNA]</scope>
    <source>
        <strain evidence="1 2">DSM 11518</strain>
    </source>
</reference>
<comment type="caution">
    <text evidence="1">The sequence shown here is derived from an EMBL/GenBank/DDBJ whole genome shotgun (WGS) entry which is preliminary data.</text>
</comment>
<evidence type="ECO:0000313" key="2">
    <source>
        <dbReference type="Proteomes" id="UP000483379"/>
    </source>
</evidence>
<evidence type="ECO:0000313" key="1">
    <source>
        <dbReference type="EMBL" id="NEV63907.1"/>
    </source>
</evidence>
<dbReference type="Proteomes" id="UP000483379">
    <property type="component" value="Unassembled WGS sequence"/>
</dbReference>
<protein>
    <submittedName>
        <fullName evidence="1">ATP-binding protein</fullName>
    </submittedName>
</protein>
<keyword evidence="1" id="KW-0547">Nucleotide-binding</keyword>
<gene>
    <name evidence="1" type="ORF">G3446_18785</name>
</gene>
<proteinExistence type="predicted"/>
<sequence length="77" mass="8479">MDISLADVLIHIDENLSPEQRAVVEQQLRGVEGVVSVHNPDDRPHLTIVEYRPDRTNAQALLEGVRGRGVTAELVGL</sequence>
<accession>A0A6M0K5N1</accession>
<name>A0A6M0K5N1_9GAMM</name>
<dbReference type="RefSeq" id="WP_164454369.1">
    <property type="nucleotide sequence ID" value="NZ_JAAIJQ010000066.1"/>
</dbReference>
<keyword evidence="2" id="KW-1185">Reference proteome</keyword>
<organism evidence="1 2">
    <name type="scientific">Thiorhodococcus minor</name>
    <dbReference type="NCBI Taxonomy" id="57489"/>
    <lineage>
        <taxon>Bacteria</taxon>
        <taxon>Pseudomonadati</taxon>
        <taxon>Pseudomonadota</taxon>
        <taxon>Gammaproteobacteria</taxon>
        <taxon>Chromatiales</taxon>
        <taxon>Chromatiaceae</taxon>
        <taxon>Thiorhodococcus</taxon>
    </lineage>
</organism>
<dbReference type="GO" id="GO:0005524">
    <property type="term" value="F:ATP binding"/>
    <property type="evidence" value="ECO:0007669"/>
    <property type="project" value="UniProtKB-KW"/>
</dbReference>